<reference evidence="1 2" key="1">
    <citation type="submission" date="2014-02" db="EMBL/GenBank/DDBJ databases">
        <title>Single nucleus genome sequencing reveals high similarity among nuclei of an endomycorrhizal fungus.</title>
        <authorList>
            <person name="Lin K."/>
            <person name="Geurts R."/>
            <person name="Zhang Z."/>
            <person name="Limpens E."/>
            <person name="Saunders D.G."/>
            <person name="Mu D."/>
            <person name="Pang E."/>
            <person name="Cao H."/>
            <person name="Cha H."/>
            <person name="Lin T."/>
            <person name="Zhou Q."/>
            <person name="Shang Y."/>
            <person name="Li Y."/>
            <person name="Ivanov S."/>
            <person name="Sharma T."/>
            <person name="Velzen R.V."/>
            <person name="Ruijter N.D."/>
            <person name="Aanen D.K."/>
            <person name="Win J."/>
            <person name="Kamoun S."/>
            <person name="Bisseling T."/>
            <person name="Huang S."/>
        </authorList>
    </citation>
    <scope>NUCLEOTIDE SEQUENCE [LARGE SCALE GENOMIC DNA]</scope>
    <source>
        <strain evidence="2">DAOM197198w</strain>
    </source>
</reference>
<dbReference type="EMBL" id="JEMT01012635">
    <property type="protein sequence ID" value="EXX75003.1"/>
    <property type="molecule type" value="Genomic_DNA"/>
</dbReference>
<keyword evidence="2" id="KW-1185">Reference proteome</keyword>
<evidence type="ECO:0000313" key="2">
    <source>
        <dbReference type="Proteomes" id="UP000022910"/>
    </source>
</evidence>
<gene>
    <name evidence="1" type="ORF">RirG_045810</name>
</gene>
<dbReference type="AlphaFoldDB" id="A0A015N724"/>
<dbReference type="OrthoDB" id="2474136at2759"/>
<sequence length="134" mass="16030">MILMIRTFERLMSVETSLKTFLLKRISKAKLKGEKIDAGDFFTDYFKFNQLTDGNVHIIIVVDSLIKNFMDIGYSNLSDIILWWMDEKELYEEANVEEIMMSYFKEKFRETSNFMDIVHNNYFYDHEYLISSVS</sequence>
<protein>
    <submittedName>
        <fullName evidence="1">Uncharacterized protein</fullName>
    </submittedName>
</protein>
<organism evidence="1 2">
    <name type="scientific">Rhizophagus irregularis (strain DAOM 197198w)</name>
    <name type="common">Glomus intraradices</name>
    <dbReference type="NCBI Taxonomy" id="1432141"/>
    <lineage>
        <taxon>Eukaryota</taxon>
        <taxon>Fungi</taxon>
        <taxon>Fungi incertae sedis</taxon>
        <taxon>Mucoromycota</taxon>
        <taxon>Glomeromycotina</taxon>
        <taxon>Glomeromycetes</taxon>
        <taxon>Glomerales</taxon>
        <taxon>Glomeraceae</taxon>
        <taxon>Rhizophagus</taxon>
    </lineage>
</organism>
<evidence type="ECO:0000313" key="1">
    <source>
        <dbReference type="EMBL" id="EXX75003.1"/>
    </source>
</evidence>
<proteinExistence type="predicted"/>
<dbReference type="Proteomes" id="UP000022910">
    <property type="component" value="Unassembled WGS sequence"/>
</dbReference>
<accession>A0A015N724</accession>
<comment type="caution">
    <text evidence="1">The sequence shown here is derived from an EMBL/GenBank/DDBJ whole genome shotgun (WGS) entry which is preliminary data.</text>
</comment>
<name>A0A015N724_RHIIW</name>
<dbReference type="HOGENOM" id="CLU_1897348_0_0_1"/>